<keyword evidence="2" id="KW-1185">Reference proteome</keyword>
<accession>A0AAN8VP71</accession>
<comment type="caution">
    <text evidence="1">The sequence shown here is derived from an EMBL/GenBank/DDBJ whole genome shotgun (WGS) entry which is preliminary data.</text>
</comment>
<protein>
    <submittedName>
        <fullName evidence="1">Uncharacterized protein</fullName>
    </submittedName>
</protein>
<gene>
    <name evidence="1" type="ORF">RJ641_036130</name>
</gene>
<dbReference type="Pfam" id="PF05056">
    <property type="entry name" value="DUF674"/>
    <property type="match status" value="1"/>
</dbReference>
<sequence length="255" mass="28322">MAQTQVQLKLLIHTKARKVLFAEAGKDFVDFLCSLLILPVGTVIRLLSKSMTGTLGTLYESIENISQTYMQPNLDKDILLKPESSFPVYGAPFLPTVVESSSKKFYICSYKHGYIVTDQAICPSCNQKMSTEVSYVPPTSSNASSSSSSEGYVKGVVTYMVMDDLTVKPISTISSITMCHKFNVKDTGDLEVKMVNLGTAEGLKLLREALQSKDVLTNVFLGRNFRKLHDDDASLFCSALLNASTWKIFPVFWFY</sequence>
<dbReference type="EMBL" id="JBAMMX010000009">
    <property type="protein sequence ID" value="KAK6933236.1"/>
    <property type="molecule type" value="Genomic_DNA"/>
</dbReference>
<dbReference type="Proteomes" id="UP001370490">
    <property type="component" value="Unassembled WGS sequence"/>
</dbReference>
<evidence type="ECO:0000313" key="2">
    <source>
        <dbReference type="Proteomes" id="UP001370490"/>
    </source>
</evidence>
<dbReference type="AlphaFoldDB" id="A0AAN8VP71"/>
<proteinExistence type="predicted"/>
<dbReference type="PANTHER" id="PTHR33103:SF19">
    <property type="entry name" value="OS09G0544700 PROTEIN"/>
    <property type="match status" value="1"/>
</dbReference>
<dbReference type="PANTHER" id="PTHR33103">
    <property type="entry name" value="OS01G0153900 PROTEIN"/>
    <property type="match status" value="1"/>
</dbReference>
<reference evidence="1 2" key="1">
    <citation type="submission" date="2023-12" db="EMBL/GenBank/DDBJ databases">
        <title>A high-quality genome assembly for Dillenia turbinata (Dilleniales).</title>
        <authorList>
            <person name="Chanderbali A."/>
        </authorList>
    </citation>
    <scope>NUCLEOTIDE SEQUENCE [LARGE SCALE GENOMIC DNA]</scope>
    <source>
        <strain evidence="1">LSX21</strain>
        <tissue evidence="1">Leaf</tissue>
    </source>
</reference>
<organism evidence="1 2">
    <name type="scientific">Dillenia turbinata</name>
    <dbReference type="NCBI Taxonomy" id="194707"/>
    <lineage>
        <taxon>Eukaryota</taxon>
        <taxon>Viridiplantae</taxon>
        <taxon>Streptophyta</taxon>
        <taxon>Embryophyta</taxon>
        <taxon>Tracheophyta</taxon>
        <taxon>Spermatophyta</taxon>
        <taxon>Magnoliopsida</taxon>
        <taxon>eudicotyledons</taxon>
        <taxon>Gunneridae</taxon>
        <taxon>Pentapetalae</taxon>
        <taxon>Dilleniales</taxon>
        <taxon>Dilleniaceae</taxon>
        <taxon>Dillenia</taxon>
    </lineage>
</organism>
<dbReference type="InterPro" id="IPR007750">
    <property type="entry name" value="DUF674"/>
</dbReference>
<name>A0AAN8VP71_9MAGN</name>
<evidence type="ECO:0000313" key="1">
    <source>
        <dbReference type="EMBL" id="KAK6933236.1"/>
    </source>
</evidence>